<feature type="compositionally biased region" description="Basic and acidic residues" evidence="1">
    <location>
        <begin position="104"/>
        <end position="124"/>
    </location>
</feature>
<proteinExistence type="predicted"/>
<feature type="compositionally biased region" description="Basic and acidic residues" evidence="1">
    <location>
        <begin position="65"/>
        <end position="76"/>
    </location>
</feature>
<dbReference type="Proteomes" id="UP001066276">
    <property type="component" value="Chromosome 3_1"/>
</dbReference>
<evidence type="ECO:0000256" key="1">
    <source>
        <dbReference type="SAM" id="MobiDB-lite"/>
    </source>
</evidence>
<name>A0AAV7UM09_PLEWA</name>
<reference evidence="2" key="1">
    <citation type="journal article" date="2022" name="bioRxiv">
        <title>Sequencing and chromosome-scale assembly of the giantPleurodeles waltlgenome.</title>
        <authorList>
            <person name="Brown T."/>
            <person name="Elewa A."/>
            <person name="Iarovenko S."/>
            <person name="Subramanian E."/>
            <person name="Araus A.J."/>
            <person name="Petzold A."/>
            <person name="Susuki M."/>
            <person name="Suzuki K.-i.T."/>
            <person name="Hayashi T."/>
            <person name="Toyoda A."/>
            <person name="Oliveira C."/>
            <person name="Osipova E."/>
            <person name="Leigh N.D."/>
            <person name="Simon A."/>
            <person name="Yun M.H."/>
        </authorList>
    </citation>
    <scope>NUCLEOTIDE SEQUENCE</scope>
    <source>
        <strain evidence="2">20211129_DDA</strain>
        <tissue evidence="2">Liver</tissue>
    </source>
</reference>
<accession>A0AAV7UM09</accession>
<comment type="caution">
    <text evidence="2">The sequence shown here is derived from an EMBL/GenBank/DDBJ whole genome shotgun (WGS) entry which is preliminary data.</text>
</comment>
<feature type="compositionally biased region" description="Polar residues" evidence="1">
    <location>
        <begin position="31"/>
        <end position="41"/>
    </location>
</feature>
<evidence type="ECO:0000313" key="3">
    <source>
        <dbReference type="Proteomes" id="UP001066276"/>
    </source>
</evidence>
<sequence>MSHACDGLDWADPHTAPTGSAAAYSELGVPSASSNHNLTELSQREPRCLKGPLILPGLLASGSVAEERKTADRDKTEGEDDGEFRAISSGPSSWVEVTAPSADYSRKENTKKPVVPSRDEGDSLREAGRECHRCFRRSVADAGFNPTTTQAKGRVARFEATAAATRK</sequence>
<organism evidence="2 3">
    <name type="scientific">Pleurodeles waltl</name>
    <name type="common">Iberian ribbed newt</name>
    <dbReference type="NCBI Taxonomy" id="8319"/>
    <lineage>
        <taxon>Eukaryota</taxon>
        <taxon>Metazoa</taxon>
        <taxon>Chordata</taxon>
        <taxon>Craniata</taxon>
        <taxon>Vertebrata</taxon>
        <taxon>Euteleostomi</taxon>
        <taxon>Amphibia</taxon>
        <taxon>Batrachia</taxon>
        <taxon>Caudata</taxon>
        <taxon>Salamandroidea</taxon>
        <taxon>Salamandridae</taxon>
        <taxon>Pleurodelinae</taxon>
        <taxon>Pleurodeles</taxon>
    </lineage>
</organism>
<dbReference type="AlphaFoldDB" id="A0AAV7UM09"/>
<feature type="region of interest" description="Disordered" evidence="1">
    <location>
        <begin position="59"/>
        <end position="124"/>
    </location>
</feature>
<dbReference type="EMBL" id="JANPWB010000005">
    <property type="protein sequence ID" value="KAJ1188627.1"/>
    <property type="molecule type" value="Genomic_DNA"/>
</dbReference>
<keyword evidence="3" id="KW-1185">Reference proteome</keyword>
<feature type="region of interest" description="Disordered" evidence="1">
    <location>
        <begin position="1"/>
        <end position="44"/>
    </location>
</feature>
<gene>
    <name evidence="2" type="ORF">NDU88_005386</name>
</gene>
<protein>
    <submittedName>
        <fullName evidence="2">Uncharacterized protein</fullName>
    </submittedName>
</protein>
<evidence type="ECO:0000313" key="2">
    <source>
        <dbReference type="EMBL" id="KAJ1188627.1"/>
    </source>
</evidence>